<keyword evidence="2" id="KW-1185">Reference proteome</keyword>
<gene>
    <name evidence="1" type="ORF">MSEDJ_28350</name>
</gene>
<dbReference type="Proteomes" id="UP000467193">
    <property type="component" value="Chromosome"/>
</dbReference>
<sequence>MSEFRFLISDIKDGVVCAAGKDIGVGRSVPGRKSVDILLSVPEELKERMVNTIAWTRPHTGISTQQQFIRKAMADLCDQLERDYNGSRTFEPPVVLDE</sequence>
<dbReference type="EMBL" id="AP022588">
    <property type="protein sequence ID" value="BBY28739.1"/>
    <property type="molecule type" value="Genomic_DNA"/>
</dbReference>
<dbReference type="KEGG" id="msei:MSEDJ_28350"/>
<organism evidence="1 2">
    <name type="scientific">Mycolicibacterium sediminis</name>
    <dbReference type="NCBI Taxonomy" id="1286180"/>
    <lineage>
        <taxon>Bacteria</taxon>
        <taxon>Bacillati</taxon>
        <taxon>Actinomycetota</taxon>
        <taxon>Actinomycetes</taxon>
        <taxon>Mycobacteriales</taxon>
        <taxon>Mycobacteriaceae</taxon>
        <taxon>Mycolicibacterium</taxon>
    </lineage>
</organism>
<dbReference type="AlphaFoldDB" id="A0A7I7QQR9"/>
<proteinExistence type="predicted"/>
<protein>
    <submittedName>
        <fullName evidence="1">Uncharacterized protein</fullName>
    </submittedName>
</protein>
<evidence type="ECO:0000313" key="1">
    <source>
        <dbReference type="EMBL" id="BBY28739.1"/>
    </source>
</evidence>
<reference evidence="1 2" key="1">
    <citation type="journal article" date="2019" name="Emerg. Microbes Infect.">
        <title>Comprehensive subspecies identification of 175 nontuberculous mycobacteria species based on 7547 genomic profiles.</title>
        <authorList>
            <person name="Matsumoto Y."/>
            <person name="Kinjo T."/>
            <person name="Motooka D."/>
            <person name="Nabeya D."/>
            <person name="Jung N."/>
            <person name="Uechi K."/>
            <person name="Horii T."/>
            <person name="Iida T."/>
            <person name="Fujita J."/>
            <person name="Nakamura S."/>
        </authorList>
    </citation>
    <scope>NUCLEOTIDE SEQUENCE [LARGE SCALE GENOMIC DNA]</scope>
    <source>
        <strain evidence="1 2">JCM 17899</strain>
    </source>
</reference>
<evidence type="ECO:0000313" key="2">
    <source>
        <dbReference type="Proteomes" id="UP000467193"/>
    </source>
</evidence>
<accession>A0A7I7QQR9</accession>
<name>A0A7I7QQR9_9MYCO</name>
<dbReference type="RefSeq" id="WP_246231150.1">
    <property type="nucleotide sequence ID" value="NZ_AP022588.1"/>
</dbReference>
<dbReference type="Gene3D" id="6.10.180.30">
    <property type="match status" value="1"/>
</dbReference>